<gene>
    <name evidence="1" type="ORF">FOJ82_11500</name>
</gene>
<protein>
    <recommendedName>
        <fullName evidence="3">DUF600 family protein</fullName>
    </recommendedName>
</protein>
<keyword evidence="2" id="KW-1185">Reference proteome</keyword>
<evidence type="ECO:0000313" key="1">
    <source>
        <dbReference type="EMBL" id="TRY17882.1"/>
    </source>
</evidence>
<dbReference type="AlphaFoldDB" id="A0A553JZK4"/>
<dbReference type="RefSeq" id="WP_143938622.1">
    <property type="nucleotide sequence ID" value="NZ_VKKG01000004.1"/>
</dbReference>
<comment type="caution">
    <text evidence="1">The sequence shown here is derived from an EMBL/GenBank/DDBJ whole genome shotgun (WGS) entry which is preliminary data.</text>
</comment>
<sequence>MSEQSLVAELVTEIIEDALARLALDRPWESYGLAAEVHDDGSTVQAAYYFDADGTAEPAPMLSRTFTLVELREAVRASDGPSWDVFVLKIHRASGQAATRALTGDEAAEWSLLPEDDARLVELLRSRPDDFQGPIG</sequence>
<dbReference type="Proteomes" id="UP000317638">
    <property type="component" value="Unassembled WGS sequence"/>
</dbReference>
<dbReference type="EMBL" id="VKKG01000004">
    <property type="protein sequence ID" value="TRY17882.1"/>
    <property type="molecule type" value="Genomic_DNA"/>
</dbReference>
<accession>A0A553JZK4</accession>
<name>A0A553JZK4_9ACTN</name>
<dbReference type="OrthoDB" id="5244063at2"/>
<organism evidence="1 2">
    <name type="scientific">Tessaracoccus rhinocerotis</name>
    <dbReference type="NCBI Taxonomy" id="1689449"/>
    <lineage>
        <taxon>Bacteria</taxon>
        <taxon>Bacillati</taxon>
        <taxon>Actinomycetota</taxon>
        <taxon>Actinomycetes</taxon>
        <taxon>Propionibacteriales</taxon>
        <taxon>Propionibacteriaceae</taxon>
        <taxon>Tessaracoccus</taxon>
    </lineage>
</organism>
<proteinExistence type="predicted"/>
<evidence type="ECO:0008006" key="3">
    <source>
        <dbReference type="Google" id="ProtNLM"/>
    </source>
</evidence>
<reference evidence="1 2" key="1">
    <citation type="submission" date="2019-07" db="EMBL/GenBank/DDBJ databases">
        <authorList>
            <person name="Zhou L.-Y."/>
        </authorList>
    </citation>
    <scope>NUCLEOTIDE SEQUENCE [LARGE SCALE GENOMIC DNA]</scope>
    <source>
        <strain evidence="1 2">YIM 101269</strain>
    </source>
</reference>
<evidence type="ECO:0000313" key="2">
    <source>
        <dbReference type="Proteomes" id="UP000317638"/>
    </source>
</evidence>